<dbReference type="Pfam" id="PF25683">
    <property type="entry name" value="URGCP_GTPase"/>
    <property type="match status" value="1"/>
</dbReference>
<evidence type="ECO:0000256" key="17">
    <source>
        <dbReference type="ARBA" id="ARBA00073539"/>
    </source>
</evidence>
<dbReference type="GO" id="GO:0005794">
    <property type="term" value="C:Golgi apparatus"/>
    <property type="evidence" value="ECO:0007669"/>
    <property type="project" value="UniProtKB-SubCell"/>
</dbReference>
<feature type="region of interest" description="Disordered" evidence="19">
    <location>
        <begin position="657"/>
        <end position="679"/>
    </location>
</feature>
<evidence type="ECO:0000256" key="11">
    <source>
        <dbReference type="ARBA" id="ARBA00022824"/>
    </source>
</evidence>
<evidence type="ECO:0000256" key="9">
    <source>
        <dbReference type="ARBA" id="ARBA00022737"/>
    </source>
</evidence>
<dbReference type="GO" id="GO:0005783">
    <property type="term" value="C:endoplasmic reticulum"/>
    <property type="evidence" value="ECO:0007669"/>
    <property type="project" value="UniProtKB-SubCell"/>
</dbReference>
<evidence type="ECO:0000256" key="13">
    <source>
        <dbReference type="ARBA" id="ARBA00023128"/>
    </source>
</evidence>
<dbReference type="FunFam" id="3.40.50.300:FF:000536">
    <property type="entry name" value="GTPase IMAP family member 8"/>
    <property type="match status" value="1"/>
</dbReference>
<evidence type="ECO:0000256" key="6">
    <source>
        <dbReference type="ARBA" id="ARBA00006828"/>
    </source>
</evidence>
<dbReference type="InterPro" id="IPR057365">
    <property type="entry name" value="URGCP"/>
</dbReference>
<evidence type="ECO:0000256" key="18">
    <source>
        <dbReference type="ARBA" id="ARBA00077278"/>
    </source>
</evidence>
<keyword evidence="22" id="KW-1185">Reference proteome</keyword>
<evidence type="ECO:0000256" key="12">
    <source>
        <dbReference type="ARBA" id="ARBA00023034"/>
    </source>
</evidence>
<evidence type="ECO:0000313" key="22">
    <source>
        <dbReference type="Proteomes" id="UP000000437"/>
    </source>
</evidence>
<feature type="region of interest" description="Disordered" evidence="19">
    <location>
        <begin position="1"/>
        <end position="27"/>
    </location>
</feature>
<dbReference type="PROSITE" id="PS50007">
    <property type="entry name" value="PIPLC_X_DOMAIN"/>
    <property type="match status" value="1"/>
</dbReference>
<dbReference type="GO" id="GO:0005829">
    <property type="term" value="C:cytosol"/>
    <property type="evidence" value="ECO:0007669"/>
    <property type="project" value="UniProtKB-SubCell"/>
</dbReference>
<reference evidence="23" key="1">
    <citation type="submission" date="2025-08" db="UniProtKB">
        <authorList>
            <consortium name="RefSeq"/>
        </authorList>
    </citation>
    <scope>IDENTIFICATION</scope>
    <source>
        <strain evidence="23">Tuebingen</strain>
        <tissue evidence="23">Fibroblasts and whole tissue</tissue>
    </source>
</reference>
<dbReference type="SUPFAM" id="SSF52540">
    <property type="entry name" value="P-loop containing nucleoside triphosphate hydrolases"/>
    <property type="match status" value="3"/>
</dbReference>
<name>A0AB32TFF9_DANRE</name>
<comment type="function">
    <text evidence="16">Exerts an anti-apoptotic effect in the immune system and is involved in responses to infections.</text>
</comment>
<evidence type="ECO:0000259" key="20">
    <source>
        <dbReference type="PROSITE" id="PS51717"/>
    </source>
</evidence>
<dbReference type="GO" id="GO:0005739">
    <property type="term" value="C:mitochondrion"/>
    <property type="evidence" value="ECO:0007669"/>
    <property type="project" value="UniProtKB-SubCell"/>
</dbReference>
<keyword evidence="12" id="KW-0333">Golgi apparatus</keyword>
<feature type="region of interest" description="Disordered" evidence="19">
    <location>
        <begin position="890"/>
        <end position="970"/>
    </location>
</feature>
<evidence type="ECO:0000256" key="19">
    <source>
        <dbReference type="SAM" id="MobiDB-lite"/>
    </source>
</evidence>
<dbReference type="GO" id="GO:0005634">
    <property type="term" value="C:nucleus"/>
    <property type="evidence" value="ECO:0007669"/>
    <property type="project" value="UniProtKB-SubCell"/>
</dbReference>
<evidence type="ECO:0000256" key="4">
    <source>
        <dbReference type="ARBA" id="ARBA00004514"/>
    </source>
</evidence>
<dbReference type="RefSeq" id="XP_068074595.1">
    <property type="nucleotide sequence ID" value="XM_068218494.2"/>
</dbReference>
<keyword evidence="15" id="KW-0539">Nucleus</keyword>
<evidence type="ECO:0000256" key="7">
    <source>
        <dbReference type="ARBA" id="ARBA00008535"/>
    </source>
</evidence>
<sequence>MSNNENSETDACNPPRRRKRSKDQPPSMRILLLGKSVSENSRVGNLILGRSAFDSEAPADVVERVGGRLKDRHVTLINSPQLLNTQISDDQITQTVRECVRLSDPGPHVVLLLLQHQQCSAEDQERVEKLQDSFSERLLQHTLVLSTQEPTEPNQILQKIIQKCSNRHFSLQRSSSADHLLQAFEDIEKSNEGRHLIPAQYEAYKYFSVEQQATQRVSDCERLNVLVCGSDVSLKSSISELILQHTHRKLESVRTDVDLHGRLINVLELPALFNTGLSEEEVMRQTLRCVSLCHPGVHAFLLIIPDAPLNNEDRAEMEEIQKIFSSRINKHIMILIMQNSEHQTAELNEETQAVIQSFGGRHQYFNSETQVSTLMENIEKMLEENRGGVYSTETFLEVQMKKLKKYEEMKKKLHSHDTHLLTQGLTECEDELRIVLLGKTGVGKSSTGNTILGREAFKAEDYFESVTKQSQRETSEINGRRITVIDTPGLFDTELSNEEIQREIRHCISMILPGPHVFLLLIPLGQRFTKEEEASVKIIQETFGEHSLMFTMVLFTKGDSLKNTTIDQCLDRPGSVVRKLIEACGNRYHVFNNNQPEDQRQVSELLEKIDNMVKTNGGSFYSCKMFREMEREKQEQQMKILMDRVQEAEEEKERMKMMMEEEEQKQEKERKRREEELKRERETFRHEIEEVRKEKEKLQIKYETETDRLMKRIETERKIREEENTEREEKYKTQIVEKETKMKKKRETFRCEIEEMRREKEKLQIQHETETDRLMKRIEDERESHETERKRREDEFNQREERYKKEMKEKEEIQDELKSERERFKNENKELKQENENVKKESEKLQVKHQTDIEELMNRIKTEREIHETERKKEGEEFNEREEQYKREIKEKEESEEKMQETMKRERQEWEKLKQEEKKRREEEQREFNEKLIEEKKQLEREKEELQSKHEEEENKMKIQREQMNREREKLMKRHEEEKERMKMMMEEERQNQETERKRREEELKREIREEEKHQREMKEEMKRERETFRHEIEEIKREKENLKTEYETETDRLKNKLENEKKKCEEEHTEREEKYKAQIKEKMEEEREMREEMKRERERLKHETEQVKTEKEKLQTRYNTDTDRLMNRIENERESHDKERKRREEEFKERKEQIKTQMSREREEWEKLIQEEKKRREEDEKEKQILDEQIQKLKSEMEEIIKEKEKLEIKKQEQLEDSEKRLKEERKTREDQQKTNEENLKLLEEHEEELKRRRVEWREEYDREKEEKICSETDDSLQRKNRGIEATERIKHLFYRLHLDIGYKLRAADVLQVSECSLESLNCCAEDELIQTFIQKLLMMNYRARYIRVKVTDDEYNILQKDTDDSEDDFVDIFSEMSLARNLNQSEQIHPMDVQMAVFHRADGFLKQLMVTKLSQCQFALPLLVPDPETQQIEFPLWTFRQINKSWKIRNTNNETISQTQPIYKAQTPMVFFFRFDSVSSSKSQLMNSLINDKHNTFFHRNCPGSSRSRVLMDGVVEIAWFCPSGTNDDKFTDCVAFCNLHGDAGDHEKQWKILTEMASVNVLLLPGLNKNDRMAVRIQNMFSKEKPLICLFTEHKFAIMKKRKGKYKVGLKDRNQSEVLEELRKAINDCLSESSPTFRLEDVSKHSDIRVDEEDDEDCRRGRAAAQQMISLLEKKKLTEIKESFLPHQGKLWRQWSQKNKKLHRPQAEEIEMDISRKQTDLKQIRQQQHESDISDFIKVFVKEMNSQDENVKMFFLKWLKILLDEHTSADLSALHHKYDEKWSSVLKLKKNHDKFEKIKAEQAELERISEDLQAAAFGLEHIMREIGQIYESCSSVKENKKDLPVHFSSLPSVAAEMMISGFPLELMDGDAAHVPLVWISAVFDQLVQKLGGRTRVFVLSVLGIQSSGKSTMLNAMFGLQFAVSSGRCTRGAFMQLVKVSDEMKTQMNFDYILVVDTEGLRAPELAGRSTRQHYNELATFVVGLANLTLINVFGENPSEMQDVLQIVVQAFMRMKKVRLNPRCVFVHQNVSDITAGERNMEGRQRLQETLDEMTKLAAQAEDSKAECFSDFIRFDVQNDVKYFAQLWEGSPPMAPPNPKYCENIQELKKSILLNVSRSDGLLLTHLKYRINHLWEALLNERFVFSFRNSREISAYRKLETEYSKWSWSLRSAMMEIENKLHNQIENEAIYAIEETDLQRKLKKTSEKVEKSMTKYFEINPDEDLLIQWKTSFEIKIKELQENIVRETKRKLNDTLQQQNVKKKIDAQRTHHENTLYEKSKELALKLKEKANDDKTLSSEFDLFWEHSLNRVITATPPLKDIDIMNDVREILNDIYESAPVGHWNKNIDIFTVSHYSEYVSRKSTKSRVKNVYQTIKDKIGYSLTLSPADEAQILSLMNNVVLKTEKMTDSFNISKIGYNISYIQQLIGYIKTRITKYQETSLKYEFKNEFFVDLVYSICKRAHNKIIDQHRMFKEVNDPEIYVKRKREEYYSIFQKYCHGANSAAVFAEIICHKLKEPIEQSVYKKTARDLADEMKTDCASLSGNRSNLEKHILKTLAEEEDFNKYMNYIHYPRNHYKSFIRDEVSRYIRDKFSISVLPKMKENIKLLQQKIMNAAHQSTEHVQVNSGDVGLWLKSFTQQLSDQLIFSEKDLSGVKHDDFTLLEDVIRQELPAVMSDISSRFNTDTFPVKLDYKFRPDELLIDHFCQCCWVQCPFCLAICTNTIEDHYEDHSVAFHRNFGLNGQCNAGTRNLSVNICSSAVASDRSFYPTASAESVLWRYYRSAGGVYADWSITPDLSELPYWKWFVCRFQRDLEKYYSKTFEGSGEIPDEWRKYRKLDAIESLDKYI</sequence>
<comment type="similarity">
    <text evidence="6">Belongs to the TRAFAC class dynamin-like GTPase superfamily. Very large inducible GTPase (VLIG) family.</text>
</comment>
<feature type="domain" description="VLIG-type G" evidence="20">
    <location>
        <begin position="1896"/>
        <end position="2141"/>
    </location>
</feature>
<dbReference type="InterPro" id="IPR027417">
    <property type="entry name" value="P-loop_NTPase"/>
</dbReference>
<dbReference type="InterPro" id="IPR058641">
    <property type="entry name" value="GVIN1_dom"/>
</dbReference>
<gene>
    <name evidence="23" type="primary">LOC100007727</name>
</gene>
<dbReference type="CDD" id="cd01852">
    <property type="entry name" value="AIG1"/>
    <property type="match status" value="1"/>
</dbReference>
<proteinExistence type="inferred from homology"/>
<evidence type="ECO:0000256" key="3">
    <source>
        <dbReference type="ARBA" id="ARBA00004240"/>
    </source>
</evidence>
<evidence type="ECO:0000256" key="14">
    <source>
        <dbReference type="ARBA" id="ARBA00023134"/>
    </source>
</evidence>
<feature type="compositionally biased region" description="Polar residues" evidence="19">
    <location>
        <begin position="1"/>
        <end position="10"/>
    </location>
</feature>
<evidence type="ECO:0000313" key="23">
    <source>
        <dbReference type="RefSeq" id="XP_068074595.1"/>
    </source>
</evidence>
<protein>
    <recommendedName>
        <fullName evidence="17">GTPase IMAP family member 8</fullName>
    </recommendedName>
    <alternativeName>
        <fullName evidence="18">Immune-associated nucleotide-binding protein 9</fullName>
    </alternativeName>
</protein>
<keyword evidence="10" id="KW-0547">Nucleotide-binding</keyword>
<feature type="region of interest" description="Disordered" evidence="19">
    <location>
        <begin position="758"/>
        <end position="861"/>
    </location>
</feature>
<feature type="domain" description="AIG1-type G" evidence="21">
    <location>
        <begin position="25"/>
        <end position="254"/>
    </location>
</feature>
<dbReference type="Pfam" id="PF25974">
    <property type="entry name" value="URGCP_9th"/>
    <property type="match status" value="1"/>
</dbReference>
<feature type="region of interest" description="Disordered" evidence="19">
    <location>
        <begin position="1063"/>
        <end position="1167"/>
    </location>
</feature>
<evidence type="ECO:0000259" key="21">
    <source>
        <dbReference type="PROSITE" id="PS51720"/>
    </source>
</evidence>
<dbReference type="Pfam" id="PF25496">
    <property type="entry name" value="URGCP"/>
    <property type="match status" value="1"/>
</dbReference>
<evidence type="ECO:0000256" key="1">
    <source>
        <dbReference type="ARBA" id="ARBA00004123"/>
    </source>
</evidence>
<feature type="region of interest" description="Disordered" evidence="19">
    <location>
        <begin position="983"/>
        <end position="1027"/>
    </location>
</feature>
<dbReference type="PROSITE" id="PS51720">
    <property type="entry name" value="G_AIG1"/>
    <property type="match status" value="2"/>
</dbReference>
<dbReference type="FunFam" id="3.40.50.300:FF:002895">
    <property type="entry name" value="Si:dkeyp-52c3.7"/>
    <property type="match status" value="1"/>
</dbReference>
<keyword evidence="11" id="KW-0256">Endoplasmic reticulum</keyword>
<keyword evidence="13" id="KW-0496">Mitochondrion</keyword>
<dbReference type="GeneID" id="100007727"/>
<dbReference type="FunFam" id="3.40.50.300:FF:003498">
    <property type="entry name" value="Si:dkey-73p2.2"/>
    <property type="match status" value="1"/>
</dbReference>
<dbReference type="Proteomes" id="UP000000437">
    <property type="component" value="Chromosome 3"/>
</dbReference>
<evidence type="ECO:0000256" key="5">
    <source>
        <dbReference type="ARBA" id="ARBA00004555"/>
    </source>
</evidence>
<evidence type="ECO:0000256" key="2">
    <source>
        <dbReference type="ARBA" id="ARBA00004173"/>
    </source>
</evidence>
<keyword evidence="8" id="KW-0963">Cytoplasm</keyword>
<dbReference type="PANTHER" id="PTHR22796">
    <property type="entry name" value="URG4-RELATED"/>
    <property type="match status" value="1"/>
</dbReference>
<keyword evidence="9" id="KW-0677">Repeat</keyword>
<dbReference type="GO" id="GO:0005525">
    <property type="term" value="F:GTP binding"/>
    <property type="evidence" value="ECO:0007669"/>
    <property type="project" value="UniProtKB-KW"/>
</dbReference>
<dbReference type="KEGG" id="dre:100007727"/>
<dbReference type="Gene3D" id="3.40.50.300">
    <property type="entry name" value="P-loop containing nucleotide triphosphate hydrolases"/>
    <property type="match status" value="4"/>
</dbReference>
<comment type="subcellular location">
    <subcellularLocation>
        <location evidence="4">Cytoplasm</location>
        <location evidence="4">Cytosol</location>
    </subcellularLocation>
    <subcellularLocation>
        <location evidence="3">Endoplasmic reticulum</location>
    </subcellularLocation>
    <subcellularLocation>
        <location evidence="5">Golgi apparatus</location>
    </subcellularLocation>
    <subcellularLocation>
        <location evidence="2">Mitochondrion</location>
    </subcellularLocation>
    <subcellularLocation>
        <location evidence="1">Nucleus</location>
    </subcellularLocation>
</comment>
<feature type="domain" description="AIG1-type G" evidence="21">
    <location>
        <begin position="429"/>
        <end position="630"/>
    </location>
</feature>
<accession>A0AB32TFF9</accession>
<comment type="similarity">
    <text evidence="7">Belongs to the TRAFAC class TrmE-Era-EngA-EngB-Septin-like GTPase superfamily. AIG1/Toc34/Toc159-like paraseptin GTPase family. IAN subfamily.</text>
</comment>
<feature type="region of interest" description="Disordered" evidence="19">
    <location>
        <begin position="866"/>
        <end position="885"/>
    </location>
</feature>
<keyword evidence="14" id="KW-0342">GTP-binding</keyword>
<evidence type="ECO:0000256" key="16">
    <source>
        <dbReference type="ARBA" id="ARBA00056809"/>
    </source>
</evidence>
<dbReference type="Pfam" id="PF04548">
    <property type="entry name" value="AIG1"/>
    <property type="match status" value="3"/>
</dbReference>
<evidence type="ECO:0000256" key="10">
    <source>
        <dbReference type="ARBA" id="ARBA00022741"/>
    </source>
</evidence>
<dbReference type="PANTHER" id="PTHR22796:SF6">
    <property type="entry name" value="INTERFERON-INDUCED VERY LARGE GTPASE 1-RELATED"/>
    <property type="match status" value="1"/>
</dbReference>
<dbReference type="InterPro" id="IPR006703">
    <property type="entry name" value="G_AIG1"/>
</dbReference>
<organism evidence="22 23">
    <name type="scientific">Danio rerio</name>
    <name type="common">Zebrafish</name>
    <name type="synonym">Brachydanio rerio</name>
    <dbReference type="NCBI Taxonomy" id="7955"/>
    <lineage>
        <taxon>Eukaryota</taxon>
        <taxon>Metazoa</taxon>
        <taxon>Chordata</taxon>
        <taxon>Craniata</taxon>
        <taxon>Vertebrata</taxon>
        <taxon>Euteleostomi</taxon>
        <taxon>Actinopterygii</taxon>
        <taxon>Neopterygii</taxon>
        <taxon>Teleostei</taxon>
        <taxon>Ostariophysi</taxon>
        <taxon>Cypriniformes</taxon>
        <taxon>Danionidae</taxon>
        <taxon>Danioninae</taxon>
        <taxon>Danio</taxon>
    </lineage>
</organism>
<dbReference type="InterPro" id="IPR030383">
    <property type="entry name" value="G_VLIG_dom"/>
</dbReference>
<dbReference type="PROSITE" id="PS51717">
    <property type="entry name" value="G_VLIG"/>
    <property type="match status" value="1"/>
</dbReference>
<evidence type="ECO:0000256" key="8">
    <source>
        <dbReference type="ARBA" id="ARBA00022490"/>
    </source>
</evidence>
<evidence type="ECO:0000256" key="15">
    <source>
        <dbReference type="ARBA" id="ARBA00023242"/>
    </source>
</evidence>